<proteinExistence type="predicted"/>
<reference evidence="1" key="2">
    <citation type="submission" date="2014-01" db="EMBL/GenBank/DDBJ databases">
        <title>Evolution of pathogenesis and genome organization in the Tremellales.</title>
        <authorList>
            <person name="Cuomo C."/>
            <person name="Litvintseva A."/>
            <person name="Heitman J."/>
            <person name="Chen Y."/>
            <person name="Sun S."/>
            <person name="Springer D."/>
            <person name="Dromer F."/>
            <person name="Young S."/>
            <person name="Zeng Q."/>
            <person name="Chapman S."/>
            <person name="Gujja S."/>
            <person name="Saif S."/>
            <person name="Birren B."/>
        </authorList>
    </citation>
    <scope>NUCLEOTIDE SEQUENCE</scope>
    <source>
        <strain evidence="1">CBS 10118</strain>
    </source>
</reference>
<name>A0A1B9GFL1_9TREE</name>
<dbReference type="AlphaFoldDB" id="A0A1B9GFL1"/>
<evidence type="ECO:0000313" key="1">
    <source>
        <dbReference type="EMBL" id="OCF29837.1"/>
    </source>
</evidence>
<accession>A0A1B9GFL1</accession>
<dbReference type="EMBL" id="KI894018">
    <property type="protein sequence ID" value="OCF29837.1"/>
    <property type="molecule type" value="Genomic_DNA"/>
</dbReference>
<protein>
    <submittedName>
        <fullName evidence="1">Uncharacterized protein</fullName>
    </submittedName>
</protein>
<sequence>MLKIDNNTTIDGLSSPTPEYSEDILSKFHLEKGEVAVSSELSRDDRWHLKSTWRDKLNDRQKRISECGVMKFSEDEDQSAVYALQDDHLTIGIPYTVSVEKPFGFLPDYKSTSMVCFNLDLIDAESGSSSINWKTPRTFGIKYLRERGELQAHIQGKFRVLETSSVGLIASDAWLKMKVLHELLRGSHSTEAA</sequence>
<reference evidence="1" key="1">
    <citation type="submission" date="2013-07" db="EMBL/GenBank/DDBJ databases">
        <title>The Genome Sequence of Cryptococcus bestiolae CBS10118.</title>
        <authorList>
            <consortium name="The Broad Institute Genome Sequencing Platform"/>
            <person name="Cuomo C."/>
            <person name="Litvintseva A."/>
            <person name="Chen Y."/>
            <person name="Heitman J."/>
            <person name="Sun S."/>
            <person name="Springer D."/>
            <person name="Dromer F."/>
            <person name="Young S.K."/>
            <person name="Zeng Q."/>
            <person name="Gargeya S."/>
            <person name="Fitzgerald M."/>
            <person name="Abouelleil A."/>
            <person name="Alvarado L."/>
            <person name="Berlin A.M."/>
            <person name="Chapman S.B."/>
            <person name="Dewar J."/>
            <person name="Goldberg J."/>
            <person name="Griggs A."/>
            <person name="Gujja S."/>
            <person name="Hansen M."/>
            <person name="Howarth C."/>
            <person name="Imamovic A."/>
            <person name="Larimer J."/>
            <person name="McCowan C."/>
            <person name="Murphy C."/>
            <person name="Pearson M."/>
            <person name="Priest M."/>
            <person name="Roberts A."/>
            <person name="Saif S."/>
            <person name="Shea T."/>
            <person name="Sykes S."/>
            <person name="Wortman J."/>
            <person name="Nusbaum C."/>
            <person name="Birren B."/>
        </authorList>
    </citation>
    <scope>NUCLEOTIDE SEQUENCE [LARGE SCALE GENOMIC DNA]</scope>
    <source>
        <strain evidence="1">CBS 10118</strain>
    </source>
</reference>
<organism evidence="1">
    <name type="scientific">Kwoniella bestiolae CBS 10118</name>
    <dbReference type="NCBI Taxonomy" id="1296100"/>
    <lineage>
        <taxon>Eukaryota</taxon>
        <taxon>Fungi</taxon>
        <taxon>Dikarya</taxon>
        <taxon>Basidiomycota</taxon>
        <taxon>Agaricomycotina</taxon>
        <taxon>Tremellomycetes</taxon>
        <taxon>Tremellales</taxon>
        <taxon>Cryptococcaceae</taxon>
        <taxon>Kwoniella</taxon>
    </lineage>
</organism>
<gene>
    <name evidence="1" type="ORF">I302_01350</name>
</gene>
<dbReference type="VEuPathDB" id="FungiDB:I302_01350"/>